<feature type="region of interest" description="Disordered" evidence="1">
    <location>
        <begin position="24"/>
        <end position="44"/>
    </location>
</feature>
<reference evidence="2 3" key="1">
    <citation type="submission" date="2024-10" db="EMBL/GenBank/DDBJ databases">
        <title>The Natural Products Discovery Center: Release of the First 8490 Sequenced Strains for Exploring Actinobacteria Biosynthetic Diversity.</title>
        <authorList>
            <person name="Kalkreuter E."/>
            <person name="Kautsar S.A."/>
            <person name="Yang D."/>
            <person name="Bader C.D."/>
            <person name="Teijaro C.N."/>
            <person name="Fluegel L."/>
            <person name="Davis C.M."/>
            <person name="Simpson J.R."/>
            <person name="Lauterbach L."/>
            <person name="Steele A.D."/>
            <person name="Gui C."/>
            <person name="Meng S."/>
            <person name="Li G."/>
            <person name="Viehrig K."/>
            <person name="Ye F."/>
            <person name="Su P."/>
            <person name="Kiefer A.F."/>
            <person name="Nichols A."/>
            <person name="Cepeda A.J."/>
            <person name="Yan W."/>
            <person name="Fan B."/>
            <person name="Jiang Y."/>
            <person name="Adhikari A."/>
            <person name="Zheng C.-J."/>
            <person name="Schuster L."/>
            <person name="Cowan T.M."/>
            <person name="Smanski M.J."/>
            <person name="Chevrette M.G."/>
            <person name="De Carvalho L.P.S."/>
            <person name="Shen B."/>
        </authorList>
    </citation>
    <scope>NUCLEOTIDE SEQUENCE [LARGE SCALE GENOMIC DNA]</scope>
    <source>
        <strain evidence="2 3">NPDC001281</strain>
    </source>
</reference>
<keyword evidence="3" id="KW-1185">Reference proteome</keyword>
<protein>
    <submittedName>
        <fullName evidence="2">Uncharacterized protein</fullName>
    </submittedName>
</protein>
<accession>A0ABW6VCE7</accession>
<feature type="compositionally biased region" description="Basic residues" evidence="1">
    <location>
        <begin position="88"/>
        <end position="101"/>
    </location>
</feature>
<organism evidence="2 3">
    <name type="scientific">Microtetraspora fusca</name>
    <dbReference type="NCBI Taxonomy" id="1997"/>
    <lineage>
        <taxon>Bacteria</taxon>
        <taxon>Bacillati</taxon>
        <taxon>Actinomycetota</taxon>
        <taxon>Actinomycetes</taxon>
        <taxon>Streptosporangiales</taxon>
        <taxon>Streptosporangiaceae</taxon>
        <taxon>Microtetraspora</taxon>
    </lineage>
</organism>
<dbReference type="RefSeq" id="WP_387345436.1">
    <property type="nucleotide sequence ID" value="NZ_JBIAXI010000021.1"/>
</dbReference>
<dbReference type="Proteomes" id="UP001602119">
    <property type="component" value="Unassembled WGS sequence"/>
</dbReference>
<evidence type="ECO:0000313" key="2">
    <source>
        <dbReference type="EMBL" id="MFF4777019.1"/>
    </source>
</evidence>
<evidence type="ECO:0000313" key="3">
    <source>
        <dbReference type="Proteomes" id="UP001602119"/>
    </source>
</evidence>
<name>A0ABW6VCE7_MICFU</name>
<comment type="caution">
    <text evidence="2">The sequence shown here is derived from an EMBL/GenBank/DDBJ whole genome shotgun (WGS) entry which is preliminary data.</text>
</comment>
<feature type="region of interest" description="Disordered" evidence="1">
    <location>
        <begin position="65"/>
        <end position="111"/>
    </location>
</feature>
<sequence>MLAPAILALGLLAGELAGYGDPGHGSLADAAPRQPPPRVVAARPKPPDLLYQALIPLYQGVVPRPLLRRPLSPPRPAVRPEVGEGRRSPRKVTSRGRKRPPARTAERRAGEVSCAREWQDTWLWELCQERAHQTA</sequence>
<gene>
    <name evidence="2" type="ORF">ACFY05_29580</name>
</gene>
<evidence type="ECO:0000256" key="1">
    <source>
        <dbReference type="SAM" id="MobiDB-lite"/>
    </source>
</evidence>
<dbReference type="EMBL" id="JBIAXI010000021">
    <property type="protein sequence ID" value="MFF4777019.1"/>
    <property type="molecule type" value="Genomic_DNA"/>
</dbReference>
<proteinExistence type="predicted"/>